<proteinExistence type="inferred from homology"/>
<feature type="transmembrane region" description="Helical" evidence="9">
    <location>
        <begin position="140"/>
        <end position="158"/>
    </location>
</feature>
<comment type="subcellular location">
    <subcellularLocation>
        <location evidence="9">Cell membrane</location>
        <topology evidence="9">Multi-pass membrane protein</topology>
    </subcellularLocation>
    <subcellularLocation>
        <location evidence="1">Membrane</location>
        <topology evidence="1">Multi-pass membrane protein</topology>
    </subcellularLocation>
</comment>
<dbReference type="GO" id="GO:0005886">
    <property type="term" value="C:plasma membrane"/>
    <property type="evidence" value="ECO:0007669"/>
    <property type="project" value="UniProtKB-SubCell"/>
</dbReference>
<dbReference type="FunFam" id="1.20.1070.10:FF:000003">
    <property type="entry name" value="Olfactory receptor"/>
    <property type="match status" value="1"/>
</dbReference>
<name>A0A670K2N3_PODMU</name>
<reference evidence="11" key="2">
    <citation type="submission" date="2025-09" db="UniProtKB">
        <authorList>
            <consortium name="Ensembl"/>
        </authorList>
    </citation>
    <scope>IDENTIFICATION</scope>
</reference>
<dbReference type="GeneID" id="114604874"/>
<evidence type="ECO:0000256" key="9">
    <source>
        <dbReference type="RuleBase" id="RU363047"/>
    </source>
</evidence>
<dbReference type="Ensembl" id="ENSPMRT00000030995.1">
    <property type="protein sequence ID" value="ENSPMRP00000029222.1"/>
    <property type="gene ID" value="ENSPMRG00000018889.1"/>
</dbReference>
<keyword evidence="5 9" id="KW-0472">Membrane</keyword>
<dbReference type="Gene3D" id="1.20.1070.10">
    <property type="entry name" value="Rhodopsin 7-helix transmembrane proteins"/>
    <property type="match status" value="1"/>
</dbReference>
<dbReference type="KEGG" id="pmua:114604874"/>
<feature type="transmembrane region" description="Helical" evidence="9">
    <location>
        <begin position="196"/>
        <end position="226"/>
    </location>
</feature>
<comment type="similarity">
    <text evidence="8">Belongs to the G-protein coupled receptor 1 family.</text>
</comment>
<evidence type="ECO:0000256" key="1">
    <source>
        <dbReference type="ARBA" id="ARBA00004141"/>
    </source>
</evidence>
<evidence type="ECO:0000256" key="5">
    <source>
        <dbReference type="ARBA" id="ARBA00023136"/>
    </source>
</evidence>
<keyword evidence="9" id="KW-1003">Cell membrane</keyword>
<keyword evidence="7 8" id="KW-0807">Transducer</keyword>
<dbReference type="InterPro" id="IPR000276">
    <property type="entry name" value="GPCR_Rhodpsn"/>
</dbReference>
<evidence type="ECO:0000256" key="6">
    <source>
        <dbReference type="ARBA" id="ARBA00023170"/>
    </source>
</evidence>
<evidence type="ECO:0000259" key="10">
    <source>
        <dbReference type="PROSITE" id="PS50262"/>
    </source>
</evidence>
<dbReference type="SUPFAM" id="SSF81321">
    <property type="entry name" value="Family A G protein-coupled receptor-like"/>
    <property type="match status" value="1"/>
</dbReference>
<gene>
    <name evidence="11" type="primary">LOC114604874</name>
</gene>
<feature type="transmembrane region" description="Helical" evidence="9">
    <location>
        <begin position="271"/>
        <end position="290"/>
    </location>
</feature>
<dbReference type="InterPro" id="IPR000725">
    <property type="entry name" value="Olfact_rcpt"/>
</dbReference>
<dbReference type="GO" id="GO:0004984">
    <property type="term" value="F:olfactory receptor activity"/>
    <property type="evidence" value="ECO:0007669"/>
    <property type="project" value="InterPro"/>
</dbReference>
<keyword evidence="4 8" id="KW-0297">G-protein coupled receptor</keyword>
<dbReference type="AlphaFoldDB" id="A0A670K2N3"/>
<dbReference type="Proteomes" id="UP000472272">
    <property type="component" value="Unplaced"/>
</dbReference>
<evidence type="ECO:0000313" key="12">
    <source>
        <dbReference type="Proteomes" id="UP000472272"/>
    </source>
</evidence>
<dbReference type="PROSITE" id="PS00237">
    <property type="entry name" value="G_PROTEIN_RECEP_F1_1"/>
    <property type="match status" value="1"/>
</dbReference>
<keyword evidence="6 8" id="KW-0675">Receptor</keyword>
<evidence type="ECO:0000256" key="4">
    <source>
        <dbReference type="ARBA" id="ARBA00023040"/>
    </source>
</evidence>
<evidence type="ECO:0000256" key="2">
    <source>
        <dbReference type="ARBA" id="ARBA00022692"/>
    </source>
</evidence>
<organism evidence="11 12">
    <name type="scientific">Podarcis muralis</name>
    <name type="common">Wall lizard</name>
    <name type="synonym">Lacerta muralis</name>
    <dbReference type="NCBI Taxonomy" id="64176"/>
    <lineage>
        <taxon>Eukaryota</taxon>
        <taxon>Metazoa</taxon>
        <taxon>Chordata</taxon>
        <taxon>Craniata</taxon>
        <taxon>Vertebrata</taxon>
        <taxon>Euteleostomi</taxon>
        <taxon>Lepidosauria</taxon>
        <taxon>Squamata</taxon>
        <taxon>Bifurcata</taxon>
        <taxon>Unidentata</taxon>
        <taxon>Episquamata</taxon>
        <taxon>Laterata</taxon>
        <taxon>Lacertibaenia</taxon>
        <taxon>Lacertidae</taxon>
        <taxon>Podarcis</taxon>
    </lineage>
</organism>
<dbReference type="Pfam" id="PF13853">
    <property type="entry name" value="7tm_4"/>
    <property type="match status" value="1"/>
</dbReference>
<dbReference type="GeneTree" id="ENSGT01150000286921"/>
<dbReference type="PANTHER" id="PTHR48018">
    <property type="entry name" value="OLFACTORY RECEPTOR"/>
    <property type="match status" value="1"/>
</dbReference>
<evidence type="ECO:0000256" key="7">
    <source>
        <dbReference type="ARBA" id="ARBA00023224"/>
    </source>
</evidence>
<keyword evidence="2 8" id="KW-0812">Transmembrane</keyword>
<dbReference type="PRINTS" id="PR00237">
    <property type="entry name" value="GPCRRHODOPSN"/>
</dbReference>
<keyword evidence="12" id="KW-1185">Reference proteome</keyword>
<feature type="transmembrane region" description="Helical" evidence="9">
    <location>
        <begin position="60"/>
        <end position="81"/>
    </location>
</feature>
<keyword evidence="9" id="KW-0716">Sensory transduction</keyword>
<keyword evidence="9" id="KW-0552">Olfaction</keyword>
<dbReference type="GO" id="GO:0004930">
    <property type="term" value="F:G protein-coupled receptor activity"/>
    <property type="evidence" value="ECO:0007669"/>
    <property type="project" value="UniProtKB-KW"/>
</dbReference>
<evidence type="ECO:0000256" key="3">
    <source>
        <dbReference type="ARBA" id="ARBA00022989"/>
    </source>
</evidence>
<dbReference type="RefSeq" id="XP_028601228.1">
    <property type="nucleotide sequence ID" value="XM_028745395.1"/>
</dbReference>
<feature type="transmembrane region" description="Helical" evidence="9">
    <location>
        <begin position="101"/>
        <end position="120"/>
    </location>
</feature>
<feature type="domain" description="G-protein coupled receptors family 1 profile" evidence="10">
    <location>
        <begin position="41"/>
        <end position="288"/>
    </location>
</feature>
<dbReference type="OrthoDB" id="5964498at2759"/>
<feature type="transmembrane region" description="Helical" evidence="9">
    <location>
        <begin position="23"/>
        <end position="48"/>
    </location>
</feature>
<evidence type="ECO:0000313" key="11">
    <source>
        <dbReference type="Ensembl" id="ENSPMRP00000029222.1"/>
    </source>
</evidence>
<dbReference type="PROSITE" id="PS50262">
    <property type="entry name" value="G_PROTEIN_RECEP_F1_2"/>
    <property type="match status" value="1"/>
</dbReference>
<feature type="transmembrane region" description="Helical" evidence="9">
    <location>
        <begin position="238"/>
        <end position="259"/>
    </location>
</feature>
<protein>
    <recommendedName>
        <fullName evidence="9">Olfactory receptor</fullName>
    </recommendedName>
</protein>
<evidence type="ECO:0000256" key="8">
    <source>
        <dbReference type="RuleBase" id="RU000688"/>
    </source>
</evidence>
<dbReference type="InterPro" id="IPR017452">
    <property type="entry name" value="GPCR_Rhodpsn_7TM"/>
</dbReference>
<dbReference type="PRINTS" id="PR00245">
    <property type="entry name" value="OLFACTORYR"/>
</dbReference>
<accession>A0A670K2N3</accession>
<sequence length="308" mass="34844">MPDRNSSRVKEFVFTGFTDSPELAATLFALFLVNYLITIVGNLGMLMLIRTDARFHTPMYFFLSNLSFLDICYSTTISPRLLKDLLREKKVITFNECIVQFYFYVTFATTECYLLAAMAYDRYMAICNPLTYTITMSQKVCAFLVAGSYIAGTVNAVIHTGCMTRLSFCGPNVIDHFYCEGPPLFQLSCSDTSLNIFVMFSFASFNLISTHLTVLISYSYIVATILRIRSVEGRHKAFSTCSSHLMAVIILYGSFIFMYLQPNTSRNGGKVASLLYAVVIPMLNPLIYSLRNKEVKSALRRVMEKYVA</sequence>
<dbReference type="OMA" id="PNELGMF"/>
<keyword evidence="3 9" id="KW-1133">Transmembrane helix</keyword>
<reference evidence="11" key="1">
    <citation type="submission" date="2025-08" db="UniProtKB">
        <authorList>
            <consortium name="Ensembl"/>
        </authorList>
    </citation>
    <scope>IDENTIFICATION</scope>
</reference>